<dbReference type="AlphaFoldDB" id="A0A8H5CAZ5"/>
<comment type="caution">
    <text evidence="2">The sequence shown here is derived from an EMBL/GenBank/DDBJ whole genome shotgun (WGS) entry which is preliminary data.</text>
</comment>
<dbReference type="EMBL" id="JAACJK010000013">
    <property type="protein sequence ID" value="KAF5338475.1"/>
    <property type="molecule type" value="Genomic_DNA"/>
</dbReference>
<proteinExistence type="predicted"/>
<accession>A0A8H5CAZ5</accession>
<evidence type="ECO:0000256" key="1">
    <source>
        <dbReference type="SAM" id="MobiDB-lite"/>
    </source>
</evidence>
<evidence type="ECO:0000313" key="3">
    <source>
        <dbReference type="Proteomes" id="UP000541558"/>
    </source>
</evidence>
<dbReference type="OrthoDB" id="2996832at2759"/>
<evidence type="ECO:0008006" key="4">
    <source>
        <dbReference type="Google" id="ProtNLM"/>
    </source>
</evidence>
<sequence>MDLKEKNTQSIAIASIQGLPMEVLAHIFALSTSILTLSDYEKENGVGLLNLACVCKFWHETIHLFPHSWPHLELVVDIELKNAGPHDVLLPNLCNHLDRWYGRAGDVHRSLTLTMKRAPTGARVLYDYLLGAQWKALFFKLIIFEGFISFPWLDGLLDHATHASRSALDGLIPTPCWPNLETLEIDSPFTSYEYNSGHGIELATIAPNLRHLKIYVSELHGRVGDLFRVGDSHPFANLTTFSWEGEVLYPSRSPSFLESLLLEAPNLEVLEYLDALRPSNLFAEIPVAEAENTLLPLPPHKSLRKMSVHWSGPTAMLLRRAPLPRLESLLLSPQGRYATSSQYRFLRTYMANALVALFRNSSASASELGDDTRLKGLHFHLTHIADDDLYEFCGALREAPVEAITLEDSVWAQSEPEDAFERLQGFRDSLRAEDLFPKLEVFSVNLSRYSGVGWQEIARRGTEGFKLLQCCPKQWWEKVRPVPRDDVLPHPGGPGGGNLEEEEEPELYSGEERGDVPDSEGSVEESQEQ</sequence>
<gene>
    <name evidence="2" type="ORF">D9611_013301</name>
</gene>
<keyword evidence="3" id="KW-1185">Reference proteome</keyword>
<evidence type="ECO:0000313" key="2">
    <source>
        <dbReference type="EMBL" id="KAF5338475.1"/>
    </source>
</evidence>
<protein>
    <recommendedName>
        <fullName evidence="4">F-box domain-containing protein</fullName>
    </recommendedName>
</protein>
<feature type="region of interest" description="Disordered" evidence="1">
    <location>
        <begin position="482"/>
        <end position="529"/>
    </location>
</feature>
<reference evidence="2 3" key="1">
    <citation type="journal article" date="2020" name="ISME J.">
        <title>Uncovering the hidden diversity of litter-decomposition mechanisms in mushroom-forming fungi.</title>
        <authorList>
            <person name="Floudas D."/>
            <person name="Bentzer J."/>
            <person name="Ahren D."/>
            <person name="Johansson T."/>
            <person name="Persson P."/>
            <person name="Tunlid A."/>
        </authorList>
    </citation>
    <scope>NUCLEOTIDE SEQUENCE [LARGE SCALE GENOMIC DNA]</scope>
    <source>
        <strain evidence="2 3">CBS 175.51</strain>
    </source>
</reference>
<feature type="compositionally biased region" description="Acidic residues" evidence="1">
    <location>
        <begin position="517"/>
        <end position="529"/>
    </location>
</feature>
<name>A0A8H5CAZ5_9AGAR</name>
<dbReference type="CDD" id="cd09917">
    <property type="entry name" value="F-box_SF"/>
    <property type="match status" value="1"/>
</dbReference>
<dbReference type="Proteomes" id="UP000541558">
    <property type="component" value="Unassembled WGS sequence"/>
</dbReference>
<organism evidence="2 3">
    <name type="scientific">Ephemerocybe angulata</name>
    <dbReference type="NCBI Taxonomy" id="980116"/>
    <lineage>
        <taxon>Eukaryota</taxon>
        <taxon>Fungi</taxon>
        <taxon>Dikarya</taxon>
        <taxon>Basidiomycota</taxon>
        <taxon>Agaricomycotina</taxon>
        <taxon>Agaricomycetes</taxon>
        <taxon>Agaricomycetidae</taxon>
        <taxon>Agaricales</taxon>
        <taxon>Agaricineae</taxon>
        <taxon>Psathyrellaceae</taxon>
        <taxon>Ephemerocybe</taxon>
    </lineage>
</organism>